<dbReference type="PROSITE" id="PS50932">
    <property type="entry name" value="HTH_LACI_2"/>
    <property type="match status" value="1"/>
</dbReference>
<sequence length="348" mass="39486">MNITQKKGSVHKPTMNEVAKKSGVALSTVSHVINGTAPISDETKARVQKVIEELNYTPNALARGLRHSRTNTIGIIVPDLTNEFYAKYAACLIKLAGEDEVSASLIDFGYKKEREERGVDTLIRSRVDGVIFLGGSQDENLIERLDKANIITVFADRYYKDYPSVSFDNYETMYHLIRCLWENGYTKIGYISEAMTMVNLIDRYRGIMDALNNYNMELQKDWTLEDSWLRMEKLHTAKDMVNRLIGRISRDSMPEVLIASSDMIAIGILDALLQHGYKVPEDIGVVGYDDMTMAAYYNPSVTTVHQDYAAAARETYRLLCDKLAGREENEHVVIHNELIIRKSLVLKK</sequence>
<feature type="domain" description="HTH lacI-type" evidence="4">
    <location>
        <begin position="13"/>
        <end position="67"/>
    </location>
</feature>
<dbReference type="PANTHER" id="PTHR30146:SF24">
    <property type="entry name" value="XYLOSE OPERON REGULATORY PROTEIN"/>
    <property type="match status" value="1"/>
</dbReference>
<evidence type="ECO:0000259" key="5">
    <source>
        <dbReference type="PROSITE" id="PS50943"/>
    </source>
</evidence>
<evidence type="ECO:0000313" key="7">
    <source>
        <dbReference type="Proteomes" id="UP000245412"/>
    </source>
</evidence>
<evidence type="ECO:0000256" key="1">
    <source>
        <dbReference type="ARBA" id="ARBA00023015"/>
    </source>
</evidence>
<comment type="caution">
    <text evidence="6">The sequence shown here is derived from an EMBL/GenBank/DDBJ whole genome shotgun (WGS) entry which is preliminary data.</text>
</comment>
<dbReference type="Proteomes" id="UP000245412">
    <property type="component" value="Unassembled WGS sequence"/>
</dbReference>
<keyword evidence="7" id="KW-1185">Reference proteome</keyword>
<reference evidence="6 7" key="1">
    <citation type="submission" date="2018-05" db="EMBL/GenBank/DDBJ databases">
        <authorList>
            <person name="Goeker M."/>
            <person name="Huntemann M."/>
            <person name="Clum A."/>
            <person name="Pillay M."/>
            <person name="Palaniappan K."/>
            <person name="Varghese N."/>
            <person name="Mikhailova N."/>
            <person name="Stamatis D."/>
            <person name="Reddy T."/>
            <person name="Daum C."/>
            <person name="Shapiro N."/>
            <person name="Ivanova N."/>
            <person name="Kyrpides N."/>
            <person name="Woyke T."/>
        </authorList>
    </citation>
    <scope>NUCLEOTIDE SEQUENCE [LARGE SCALE GENOMIC DNA]</scope>
    <source>
        <strain evidence="6 7">DSM 26524</strain>
    </source>
</reference>
<dbReference type="InterPro" id="IPR001387">
    <property type="entry name" value="Cro/C1-type_HTH"/>
</dbReference>
<dbReference type="InterPro" id="IPR046335">
    <property type="entry name" value="LacI/GalR-like_sensor"/>
</dbReference>
<evidence type="ECO:0000256" key="3">
    <source>
        <dbReference type="ARBA" id="ARBA00023163"/>
    </source>
</evidence>
<dbReference type="RefSeq" id="WP_257497421.1">
    <property type="nucleotide sequence ID" value="NZ_JANKBI010000001.1"/>
</dbReference>
<keyword evidence="1" id="KW-0805">Transcription regulation</keyword>
<dbReference type="GO" id="GO:0000976">
    <property type="term" value="F:transcription cis-regulatory region binding"/>
    <property type="evidence" value="ECO:0007669"/>
    <property type="project" value="TreeGrafter"/>
</dbReference>
<dbReference type="PROSITE" id="PS50943">
    <property type="entry name" value="HTH_CROC1"/>
    <property type="match status" value="1"/>
</dbReference>
<keyword evidence="2" id="KW-0238">DNA-binding</keyword>
<gene>
    <name evidence="6" type="ORF">C7383_101191</name>
</gene>
<dbReference type="SMART" id="SM00354">
    <property type="entry name" value="HTH_LACI"/>
    <property type="match status" value="1"/>
</dbReference>
<dbReference type="SUPFAM" id="SSF53822">
    <property type="entry name" value="Periplasmic binding protein-like I"/>
    <property type="match status" value="1"/>
</dbReference>
<feature type="domain" description="HTH cro/C1-type" evidence="5">
    <location>
        <begin position="14"/>
        <end position="61"/>
    </location>
</feature>
<dbReference type="InterPro" id="IPR028082">
    <property type="entry name" value="Peripla_BP_I"/>
</dbReference>
<accession>A0AB73T9C6</accession>
<dbReference type="Pfam" id="PF13377">
    <property type="entry name" value="Peripla_BP_3"/>
    <property type="match status" value="1"/>
</dbReference>
<evidence type="ECO:0000256" key="2">
    <source>
        <dbReference type="ARBA" id="ARBA00023125"/>
    </source>
</evidence>
<dbReference type="PANTHER" id="PTHR30146">
    <property type="entry name" value="LACI-RELATED TRANSCRIPTIONAL REPRESSOR"/>
    <property type="match status" value="1"/>
</dbReference>
<dbReference type="GO" id="GO:0003700">
    <property type="term" value="F:DNA-binding transcription factor activity"/>
    <property type="evidence" value="ECO:0007669"/>
    <property type="project" value="TreeGrafter"/>
</dbReference>
<dbReference type="Gene3D" id="1.10.260.40">
    <property type="entry name" value="lambda repressor-like DNA-binding domains"/>
    <property type="match status" value="1"/>
</dbReference>
<dbReference type="SUPFAM" id="SSF47413">
    <property type="entry name" value="lambda repressor-like DNA-binding domains"/>
    <property type="match status" value="1"/>
</dbReference>
<dbReference type="InterPro" id="IPR010982">
    <property type="entry name" value="Lambda_DNA-bd_dom_sf"/>
</dbReference>
<dbReference type="AlphaFoldDB" id="A0AB73T9C6"/>
<organism evidence="6 7">
    <name type="scientific">Murimonas intestini</name>
    <dbReference type="NCBI Taxonomy" id="1337051"/>
    <lineage>
        <taxon>Bacteria</taxon>
        <taxon>Bacillati</taxon>
        <taxon>Bacillota</taxon>
        <taxon>Clostridia</taxon>
        <taxon>Lachnospirales</taxon>
        <taxon>Lachnospiraceae</taxon>
        <taxon>Murimonas</taxon>
    </lineage>
</organism>
<dbReference type="Gene3D" id="3.40.50.2300">
    <property type="match status" value="2"/>
</dbReference>
<dbReference type="CDD" id="cd01392">
    <property type="entry name" value="HTH_LacI"/>
    <property type="match status" value="1"/>
</dbReference>
<evidence type="ECO:0000313" key="6">
    <source>
        <dbReference type="EMBL" id="PWJ78822.1"/>
    </source>
</evidence>
<dbReference type="EMBL" id="QGGY01000001">
    <property type="protein sequence ID" value="PWJ78822.1"/>
    <property type="molecule type" value="Genomic_DNA"/>
</dbReference>
<evidence type="ECO:0000259" key="4">
    <source>
        <dbReference type="PROSITE" id="PS50932"/>
    </source>
</evidence>
<protein>
    <submittedName>
        <fullName evidence="6">LacI family transcriptional regulator</fullName>
    </submittedName>
</protein>
<proteinExistence type="predicted"/>
<keyword evidence="3" id="KW-0804">Transcription</keyword>
<dbReference type="CDD" id="cd06267">
    <property type="entry name" value="PBP1_LacI_sugar_binding-like"/>
    <property type="match status" value="1"/>
</dbReference>
<name>A0AB73T9C6_9FIRM</name>
<dbReference type="InterPro" id="IPR000843">
    <property type="entry name" value="HTH_LacI"/>
</dbReference>
<dbReference type="Pfam" id="PF00356">
    <property type="entry name" value="LacI"/>
    <property type="match status" value="1"/>
</dbReference>